<organism evidence="4 5">
    <name type="scientific">Acinetobacter qingfengensis</name>
    <dbReference type="NCBI Taxonomy" id="1262585"/>
    <lineage>
        <taxon>Bacteria</taxon>
        <taxon>Pseudomonadati</taxon>
        <taxon>Pseudomonadota</taxon>
        <taxon>Gammaproteobacteria</taxon>
        <taxon>Moraxellales</taxon>
        <taxon>Moraxellaceae</taxon>
        <taxon>Acinetobacter</taxon>
    </lineage>
</organism>
<evidence type="ECO:0000313" key="4">
    <source>
        <dbReference type="EMBL" id="OEY97857.1"/>
    </source>
</evidence>
<dbReference type="Pfam" id="PF08028">
    <property type="entry name" value="Acyl-CoA_dh_2"/>
    <property type="match status" value="1"/>
</dbReference>
<dbReference type="PIRSF" id="PIRSF016578">
    <property type="entry name" value="HsaA"/>
    <property type="match status" value="1"/>
</dbReference>
<name>A0A1E7RF39_9GAMM</name>
<feature type="domain" description="Acyl-CoA dehydrogenase C-terminal" evidence="3">
    <location>
        <begin position="263"/>
        <end position="399"/>
    </location>
</feature>
<dbReference type="EMBL" id="MKKK01000002">
    <property type="protein sequence ID" value="OEY97857.1"/>
    <property type="molecule type" value="Genomic_DNA"/>
</dbReference>
<dbReference type="GO" id="GO:0008470">
    <property type="term" value="F:3-methylbutanoyl-CoA dehydrogenase activity"/>
    <property type="evidence" value="ECO:0007669"/>
    <property type="project" value="TreeGrafter"/>
</dbReference>
<comment type="caution">
    <text evidence="4">The sequence shown here is derived from an EMBL/GenBank/DDBJ whole genome shotgun (WGS) entry which is preliminary data.</text>
</comment>
<keyword evidence="4" id="KW-0503">Monooxygenase</keyword>
<dbReference type="PANTHER" id="PTHR43884:SF12">
    <property type="entry name" value="ISOVALERYL-COA DEHYDROGENASE, MITOCHONDRIAL-RELATED"/>
    <property type="match status" value="1"/>
</dbReference>
<gene>
    <name evidence="4" type="ORF">BJI46_07235</name>
</gene>
<dbReference type="Proteomes" id="UP000185895">
    <property type="component" value="Unassembled WGS sequence"/>
</dbReference>
<protein>
    <submittedName>
        <fullName evidence="4">Monooxygenase</fullName>
    </submittedName>
</protein>
<sequence length="430" mass="48357">MSNLNITLESSELAYKSDDQATQIHQVWGEPPSSRYEALAKNFRPIFKKIKAHALQREIEHTLPIEQIQWLKDAGFTRLRLPKRYGGFEATIPEVFALLVELAEADSNLPQVLRIHFGFTEDILISQDEAFKQRWLERFEQGQTIGSAWSEGGNESIDQFQTHLFLDSEQKLRVKGKKYYTTGSLYADWTEVGITDLEGNSGSVIVSTKAEGVEIIDDWNGFGQQLTASGTAIFDDVLVDPKEVLIDDNRFKYSAAFYQLIQLAIITGIARAATYDVSQAVAHRTRNYSHANTSLVLNDPQILQIVGQVRSAAYTSGVLIEKVAQSLQRTYLAALQHNLNYEQDQNAIAELESAQAQVIITDLVLNATTILFDALGASASDKKLGLDRYWRNVRTLSSHNPRVFKQRIIGDFSVNGTLPPYQWRIGQTKQ</sequence>
<accession>A0A1E7RF39</accession>
<dbReference type="SUPFAM" id="SSF56645">
    <property type="entry name" value="Acyl-CoA dehydrogenase NM domain-like"/>
    <property type="match status" value="1"/>
</dbReference>
<feature type="domain" description="Acyl-CoA dehydrogenase/oxidase N-terminal" evidence="2">
    <location>
        <begin position="40"/>
        <end position="142"/>
    </location>
</feature>
<dbReference type="RefSeq" id="WP_070068611.1">
    <property type="nucleotide sequence ID" value="NZ_MKKK01000002.1"/>
</dbReference>
<dbReference type="InterPro" id="IPR013786">
    <property type="entry name" value="AcylCoA_DH/ox_N"/>
</dbReference>
<dbReference type="PANTHER" id="PTHR43884">
    <property type="entry name" value="ACYL-COA DEHYDROGENASE"/>
    <property type="match status" value="1"/>
</dbReference>
<proteinExistence type="predicted"/>
<dbReference type="InterPro" id="IPR009100">
    <property type="entry name" value="AcylCoA_DH/oxidase_NM_dom_sf"/>
</dbReference>
<dbReference type="GO" id="GO:0050660">
    <property type="term" value="F:flavin adenine dinucleotide binding"/>
    <property type="evidence" value="ECO:0007669"/>
    <property type="project" value="InterPro"/>
</dbReference>
<dbReference type="Gene3D" id="2.40.110.10">
    <property type="entry name" value="Butyryl-CoA Dehydrogenase, subunit A, domain 2"/>
    <property type="match status" value="1"/>
</dbReference>
<reference evidence="4 5" key="1">
    <citation type="submission" date="2016-09" db="EMBL/GenBank/DDBJ databases">
        <authorList>
            <person name="Capua I."/>
            <person name="De Benedictis P."/>
            <person name="Joannis T."/>
            <person name="Lombin L.H."/>
            <person name="Cattoli G."/>
        </authorList>
    </citation>
    <scope>NUCLEOTIDE SEQUENCE [LARGE SCALE GENOMIC DNA]</scope>
    <source>
        <strain evidence="4 5">ANC 4671</strain>
    </source>
</reference>
<dbReference type="Gene3D" id="1.10.540.10">
    <property type="entry name" value="Acyl-CoA dehydrogenase/oxidase, N-terminal domain"/>
    <property type="match status" value="1"/>
</dbReference>
<dbReference type="GO" id="GO:0004497">
    <property type="term" value="F:monooxygenase activity"/>
    <property type="evidence" value="ECO:0007669"/>
    <property type="project" value="UniProtKB-KW"/>
</dbReference>
<dbReference type="Pfam" id="PF02771">
    <property type="entry name" value="Acyl-CoA_dh_N"/>
    <property type="match status" value="1"/>
</dbReference>
<evidence type="ECO:0000256" key="1">
    <source>
        <dbReference type="ARBA" id="ARBA00023002"/>
    </source>
</evidence>
<dbReference type="STRING" id="1262585.BJI46_07235"/>
<keyword evidence="5" id="KW-1185">Reference proteome</keyword>
<dbReference type="AlphaFoldDB" id="A0A1E7RF39"/>
<dbReference type="InterPro" id="IPR013107">
    <property type="entry name" value="Acyl-CoA_DH_C"/>
</dbReference>
<keyword evidence="1" id="KW-0560">Oxidoreductase</keyword>
<dbReference type="SUPFAM" id="SSF47203">
    <property type="entry name" value="Acyl-CoA dehydrogenase C-terminal domain-like"/>
    <property type="match status" value="1"/>
</dbReference>
<dbReference type="Gene3D" id="1.20.140.10">
    <property type="entry name" value="Butyryl-CoA Dehydrogenase, subunit A, domain 3"/>
    <property type="match status" value="1"/>
</dbReference>
<dbReference type="InterPro" id="IPR037069">
    <property type="entry name" value="AcylCoA_DH/ox_N_sf"/>
</dbReference>
<evidence type="ECO:0000313" key="5">
    <source>
        <dbReference type="Proteomes" id="UP000185895"/>
    </source>
</evidence>
<dbReference type="InterPro" id="IPR036250">
    <property type="entry name" value="AcylCo_DH-like_C"/>
</dbReference>
<dbReference type="GO" id="GO:0006552">
    <property type="term" value="P:L-leucine catabolic process"/>
    <property type="evidence" value="ECO:0007669"/>
    <property type="project" value="TreeGrafter"/>
</dbReference>
<dbReference type="InterPro" id="IPR046373">
    <property type="entry name" value="Acyl-CoA_Oxase/DH_mid-dom_sf"/>
</dbReference>
<evidence type="ECO:0000259" key="2">
    <source>
        <dbReference type="Pfam" id="PF02771"/>
    </source>
</evidence>
<evidence type="ECO:0000259" key="3">
    <source>
        <dbReference type="Pfam" id="PF08028"/>
    </source>
</evidence>
<dbReference type="OrthoDB" id="6184213at2"/>